<keyword evidence="6" id="KW-0479">Metal-binding</keyword>
<keyword evidence="15" id="KW-1185">Reference proteome</keyword>
<evidence type="ECO:0000256" key="9">
    <source>
        <dbReference type="ARBA" id="ARBA00022989"/>
    </source>
</evidence>
<reference evidence="14 15" key="1">
    <citation type="submission" date="2015-03" db="EMBL/GenBank/DDBJ databases">
        <authorList>
            <person name="Murphy D."/>
        </authorList>
    </citation>
    <scope>NUCLEOTIDE SEQUENCE [LARGE SCALE GENOMIC DNA]</scope>
    <source>
        <strain evidence="14 15">OL-4</strain>
    </source>
</reference>
<evidence type="ECO:0000256" key="2">
    <source>
        <dbReference type="ARBA" id="ARBA00004141"/>
    </source>
</evidence>
<evidence type="ECO:0000256" key="1">
    <source>
        <dbReference type="ARBA" id="ARBA00001947"/>
    </source>
</evidence>
<evidence type="ECO:0000256" key="7">
    <source>
        <dbReference type="ARBA" id="ARBA00022801"/>
    </source>
</evidence>
<evidence type="ECO:0000256" key="6">
    <source>
        <dbReference type="ARBA" id="ARBA00022723"/>
    </source>
</evidence>
<evidence type="ECO:0000256" key="5">
    <source>
        <dbReference type="ARBA" id="ARBA00022692"/>
    </source>
</evidence>
<evidence type="ECO:0000256" key="4">
    <source>
        <dbReference type="ARBA" id="ARBA00022670"/>
    </source>
</evidence>
<feature type="domain" description="Peptidase M50" evidence="13">
    <location>
        <begin position="33"/>
        <end position="105"/>
    </location>
</feature>
<dbReference type="STRING" id="690567.1908"/>
<keyword evidence="5 12" id="KW-0812">Transmembrane</keyword>
<dbReference type="OrthoDB" id="166377at2"/>
<sequence>MLLGKLAGVRVRVNILFLLLCLIYTYVGLGMEILVIFTFVLLHELAHTIMAAVLRVKVAEIELLPFGGQAKIEDFTGLDPDKEIYIALAGPIMSLSLAAVFYFLPVLDSAKTPLLIQINLFLGIFNLLPALPLDGGRILRAYLSRLLGYKKATARSALLGKLAAVLIAGYGVFLFYEQQSGANFLLIAMLLFWAAHREGYLLNYAFMRYLVHKKSELSHKGFLASRQIVSGEDALIKSILDTTRPNFYTIVLILDEEHRPLGLRSEAELIDCLFEKGPRTRLKDC</sequence>
<dbReference type="AlphaFoldDB" id="A0A0E4GB67"/>
<dbReference type="InterPro" id="IPR008915">
    <property type="entry name" value="Peptidase_M50"/>
</dbReference>
<evidence type="ECO:0000313" key="14">
    <source>
        <dbReference type="EMBL" id="CFX80580.1"/>
    </source>
</evidence>
<protein>
    <submittedName>
        <fullName evidence="14">Peptidase M50</fullName>
    </submittedName>
</protein>
<dbReference type="Proteomes" id="UP000045545">
    <property type="component" value="Unassembled WGS sequence"/>
</dbReference>
<proteinExistence type="inferred from homology"/>
<organism evidence="14 15">
    <name type="scientific">Syntrophomonas zehnderi OL-4</name>
    <dbReference type="NCBI Taxonomy" id="690567"/>
    <lineage>
        <taxon>Bacteria</taxon>
        <taxon>Bacillati</taxon>
        <taxon>Bacillota</taxon>
        <taxon>Clostridia</taxon>
        <taxon>Eubacteriales</taxon>
        <taxon>Syntrophomonadaceae</taxon>
        <taxon>Syntrophomonas</taxon>
    </lineage>
</organism>
<dbReference type="GO" id="GO:0006508">
    <property type="term" value="P:proteolysis"/>
    <property type="evidence" value="ECO:0007669"/>
    <property type="project" value="UniProtKB-KW"/>
</dbReference>
<keyword evidence="10" id="KW-0482">Metalloprotease</keyword>
<dbReference type="PANTHER" id="PTHR39188:SF3">
    <property type="entry name" value="STAGE IV SPORULATION PROTEIN FB"/>
    <property type="match status" value="1"/>
</dbReference>
<dbReference type="GO" id="GO:0008237">
    <property type="term" value="F:metallopeptidase activity"/>
    <property type="evidence" value="ECO:0007669"/>
    <property type="project" value="UniProtKB-KW"/>
</dbReference>
<comment type="similarity">
    <text evidence="3">Belongs to the peptidase M50B family.</text>
</comment>
<comment type="subcellular location">
    <subcellularLocation>
        <location evidence="2">Membrane</location>
        <topology evidence="2">Multi-pass membrane protein</topology>
    </subcellularLocation>
</comment>
<keyword evidence="7" id="KW-0378">Hydrolase</keyword>
<feature type="transmembrane region" description="Helical" evidence="12">
    <location>
        <begin position="116"/>
        <end position="135"/>
    </location>
</feature>
<dbReference type="RefSeq" id="WP_046498170.1">
    <property type="nucleotide sequence ID" value="NZ_CGIH01000031.1"/>
</dbReference>
<evidence type="ECO:0000256" key="12">
    <source>
        <dbReference type="SAM" id="Phobius"/>
    </source>
</evidence>
<dbReference type="Pfam" id="PF02163">
    <property type="entry name" value="Peptidase_M50"/>
    <property type="match status" value="2"/>
</dbReference>
<dbReference type="CDD" id="cd06161">
    <property type="entry name" value="S2P-M50_SpoIVFB"/>
    <property type="match status" value="1"/>
</dbReference>
<dbReference type="PANTHER" id="PTHR39188">
    <property type="entry name" value="MEMBRANE-ASSOCIATED ZINC METALLOPROTEASE M50B"/>
    <property type="match status" value="1"/>
</dbReference>
<feature type="transmembrane region" description="Helical" evidence="12">
    <location>
        <begin position="7"/>
        <end position="27"/>
    </location>
</feature>
<accession>A0A0E4GB67</accession>
<keyword evidence="8" id="KW-0862">Zinc</keyword>
<evidence type="ECO:0000259" key="13">
    <source>
        <dbReference type="Pfam" id="PF02163"/>
    </source>
</evidence>
<dbReference type="GO" id="GO:0016020">
    <property type="term" value="C:membrane"/>
    <property type="evidence" value="ECO:0007669"/>
    <property type="project" value="UniProtKB-SubCell"/>
</dbReference>
<dbReference type="GO" id="GO:0046872">
    <property type="term" value="F:metal ion binding"/>
    <property type="evidence" value="ECO:0007669"/>
    <property type="project" value="UniProtKB-KW"/>
</dbReference>
<evidence type="ECO:0000256" key="3">
    <source>
        <dbReference type="ARBA" id="ARBA00007931"/>
    </source>
</evidence>
<gene>
    <name evidence="14" type="ORF">1908</name>
</gene>
<feature type="transmembrane region" description="Helical" evidence="12">
    <location>
        <begin position="182"/>
        <end position="206"/>
    </location>
</feature>
<feature type="transmembrane region" description="Helical" evidence="12">
    <location>
        <begin position="84"/>
        <end position="104"/>
    </location>
</feature>
<keyword evidence="9 12" id="KW-1133">Transmembrane helix</keyword>
<keyword evidence="11 12" id="KW-0472">Membrane</keyword>
<evidence type="ECO:0000313" key="15">
    <source>
        <dbReference type="Proteomes" id="UP000045545"/>
    </source>
</evidence>
<evidence type="ECO:0000256" key="11">
    <source>
        <dbReference type="ARBA" id="ARBA00023136"/>
    </source>
</evidence>
<comment type="cofactor">
    <cofactor evidence="1">
        <name>Zn(2+)</name>
        <dbReference type="ChEBI" id="CHEBI:29105"/>
    </cofactor>
</comment>
<feature type="domain" description="Peptidase M50" evidence="13">
    <location>
        <begin position="114"/>
        <end position="151"/>
    </location>
</feature>
<feature type="transmembrane region" description="Helical" evidence="12">
    <location>
        <begin position="156"/>
        <end position="176"/>
    </location>
</feature>
<evidence type="ECO:0000256" key="10">
    <source>
        <dbReference type="ARBA" id="ARBA00023049"/>
    </source>
</evidence>
<evidence type="ECO:0000256" key="8">
    <source>
        <dbReference type="ARBA" id="ARBA00022833"/>
    </source>
</evidence>
<name>A0A0E4GB67_9FIRM</name>
<dbReference type="EMBL" id="CGIH01000031">
    <property type="protein sequence ID" value="CFX80580.1"/>
    <property type="molecule type" value="Genomic_DNA"/>
</dbReference>
<keyword evidence="4" id="KW-0645">Protease</keyword>